<dbReference type="GO" id="GO:0043565">
    <property type="term" value="F:sequence-specific DNA binding"/>
    <property type="evidence" value="ECO:0007669"/>
    <property type="project" value="InterPro"/>
</dbReference>
<dbReference type="PROSITE" id="PS00041">
    <property type="entry name" value="HTH_ARAC_FAMILY_1"/>
    <property type="match status" value="1"/>
</dbReference>
<dbReference type="RefSeq" id="WP_170833099.1">
    <property type="nucleotide sequence ID" value="NZ_FNQO01000001.1"/>
</dbReference>
<dbReference type="SUPFAM" id="SSF46689">
    <property type="entry name" value="Homeodomain-like"/>
    <property type="match status" value="1"/>
</dbReference>
<dbReference type="Pfam" id="PF01965">
    <property type="entry name" value="DJ-1_PfpI"/>
    <property type="match status" value="1"/>
</dbReference>
<dbReference type="InterPro" id="IPR009057">
    <property type="entry name" value="Homeodomain-like_sf"/>
</dbReference>
<evidence type="ECO:0000313" key="5">
    <source>
        <dbReference type="EMBL" id="SDZ83291.1"/>
    </source>
</evidence>
<dbReference type="AlphaFoldDB" id="A0A1H3W8X8"/>
<dbReference type="SMART" id="SM00342">
    <property type="entry name" value="HTH_ARAC"/>
    <property type="match status" value="1"/>
</dbReference>
<dbReference type="EMBL" id="FNQO01000001">
    <property type="protein sequence ID" value="SDZ83291.1"/>
    <property type="molecule type" value="Genomic_DNA"/>
</dbReference>
<evidence type="ECO:0000259" key="4">
    <source>
        <dbReference type="PROSITE" id="PS01124"/>
    </source>
</evidence>
<keyword evidence="3" id="KW-0804">Transcription</keyword>
<dbReference type="STRING" id="658218.SAMN05216562_0636"/>
<name>A0A1H3W8X8_9GAMM</name>
<dbReference type="PANTHER" id="PTHR43130:SF3">
    <property type="entry name" value="HTH-TYPE TRANSCRIPTIONAL REGULATOR RV1931C"/>
    <property type="match status" value="1"/>
</dbReference>
<dbReference type="Gene3D" id="1.10.10.60">
    <property type="entry name" value="Homeodomain-like"/>
    <property type="match status" value="1"/>
</dbReference>
<dbReference type="PANTHER" id="PTHR43130">
    <property type="entry name" value="ARAC-FAMILY TRANSCRIPTIONAL REGULATOR"/>
    <property type="match status" value="1"/>
</dbReference>
<keyword evidence="6" id="KW-1185">Reference proteome</keyword>
<evidence type="ECO:0000256" key="1">
    <source>
        <dbReference type="ARBA" id="ARBA00023015"/>
    </source>
</evidence>
<dbReference type="InterPro" id="IPR018062">
    <property type="entry name" value="HTH_AraC-typ_CS"/>
</dbReference>
<evidence type="ECO:0000256" key="3">
    <source>
        <dbReference type="ARBA" id="ARBA00023163"/>
    </source>
</evidence>
<sequence length="312" mass="35012">MKIGLLLYPDCIPSGLFAFSDMLLAANARIGKKEFEFCWLSEQGAPVSCANGVELPSVRLGTEEIDALLIPGGWRDSSNIHADKDSGLVQSIARLDRSTPIMSYCTGVYLAARAGRLDGQVATTTWWLLKTIRERFPKVRWQVNSTFVDSRRNSTAAGVTGYLPIALSLIEKHCGRHIATDIQQYMVLPRPVERNTPFRELPQLMQQNTFLRDVFYWVEQVSYTEMTAAALAEHLKTTPRTLSRKIADMTGYSCSRLLRLVKLNQVSDLLISSGKSIYAISDELGFADDTSLRRSFKQITGMTPGEYRRRFG</sequence>
<evidence type="ECO:0000256" key="2">
    <source>
        <dbReference type="ARBA" id="ARBA00023125"/>
    </source>
</evidence>
<dbReference type="Proteomes" id="UP000198658">
    <property type="component" value="Unassembled WGS sequence"/>
</dbReference>
<dbReference type="InterPro" id="IPR002818">
    <property type="entry name" value="DJ-1/PfpI"/>
</dbReference>
<dbReference type="GO" id="GO:0003700">
    <property type="term" value="F:DNA-binding transcription factor activity"/>
    <property type="evidence" value="ECO:0007669"/>
    <property type="project" value="InterPro"/>
</dbReference>
<dbReference type="PROSITE" id="PS01124">
    <property type="entry name" value="HTH_ARAC_FAMILY_2"/>
    <property type="match status" value="1"/>
</dbReference>
<feature type="domain" description="HTH araC/xylS-type" evidence="4">
    <location>
        <begin position="212"/>
        <end position="310"/>
    </location>
</feature>
<dbReference type="InterPro" id="IPR018060">
    <property type="entry name" value="HTH_AraC"/>
</dbReference>
<proteinExistence type="predicted"/>
<protein>
    <submittedName>
        <fullName evidence="5">Transcriptional regulator GlxA family, contains an amidase domain and an AraC-type DNA-binding HTH domain</fullName>
    </submittedName>
</protein>
<dbReference type="Gene3D" id="3.40.50.880">
    <property type="match status" value="1"/>
</dbReference>
<reference evidence="6" key="1">
    <citation type="submission" date="2016-10" db="EMBL/GenBank/DDBJ databases">
        <authorList>
            <person name="Varghese N."/>
            <person name="Submissions S."/>
        </authorList>
    </citation>
    <scope>NUCLEOTIDE SEQUENCE [LARGE SCALE GENOMIC DNA]</scope>
    <source>
        <strain evidence="6">CGMCC 1.10657</strain>
    </source>
</reference>
<accession>A0A1H3W8X8</accession>
<dbReference type="InterPro" id="IPR029062">
    <property type="entry name" value="Class_I_gatase-like"/>
</dbReference>
<evidence type="ECO:0000313" key="6">
    <source>
        <dbReference type="Proteomes" id="UP000198658"/>
    </source>
</evidence>
<gene>
    <name evidence="5" type="ORF">SAMN05216562_0636</name>
</gene>
<organism evidence="5 6">
    <name type="scientific">Microbulbifer marinus</name>
    <dbReference type="NCBI Taxonomy" id="658218"/>
    <lineage>
        <taxon>Bacteria</taxon>
        <taxon>Pseudomonadati</taxon>
        <taxon>Pseudomonadota</taxon>
        <taxon>Gammaproteobacteria</taxon>
        <taxon>Cellvibrionales</taxon>
        <taxon>Microbulbiferaceae</taxon>
        <taxon>Microbulbifer</taxon>
    </lineage>
</organism>
<keyword evidence="1" id="KW-0805">Transcription regulation</keyword>
<dbReference type="InterPro" id="IPR052158">
    <property type="entry name" value="INH-QAR"/>
</dbReference>
<dbReference type="Pfam" id="PF12833">
    <property type="entry name" value="HTH_18"/>
    <property type="match status" value="1"/>
</dbReference>
<dbReference type="SUPFAM" id="SSF52317">
    <property type="entry name" value="Class I glutamine amidotransferase-like"/>
    <property type="match status" value="1"/>
</dbReference>
<keyword evidence="2 5" id="KW-0238">DNA-binding</keyword>